<dbReference type="Gene3D" id="2.40.37.20">
    <property type="entry name" value="D-serine dehydratase-like domain"/>
    <property type="match status" value="1"/>
</dbReference>
<keyword evidence="2" id="KW-0456">Lyase</keyword>
<dbReference type="SMART" id="SM01119">
    <property type="entry name" value="D-ser_dehydrat"/>
    <property type="match status" value="1"/>
</dbReference>
<dbReference type="PANTHER" id="PTHR28004:SF2">
    <property type="entry name" value="D-SERINE DEHYDRATASE"/>
    <property type="match status" value="1"/>
</dbReference>
<dbReference type="Pfam" id="PF01168">
    <property type="entry name" value="Ala_racemase_N"/>
    <property type="match status" value="1"/>
</dbReference>
<gene>
    <name evidence="4" type="ORF">SAMN05660686_04426</name>
</gene>
<dbReference type="SUPFAM" id="SSF51419">
    <property type="entry name" value="PLP-binding barrel"/>
    <property type="match status" value="1"/>
</dbReference>
<evidence type="ECO:0000256" key="1">
    <source>
        <dbReference type="ARBA" id="ARBA00005323"/>
    </source>
</evidence>
<dbReference type="Proteomes" id="UP000198615">
    <property type="component" value="Unassembled WGS sequence"/>
</dbReference>
<dbReference type="InterPro" id="IPR042208">
    <property type="entry name" value="D-ser_dehydrat-like_sf"/>
</dbReference>
<dbReference type="EMBL" id="FNBW01000017">
    <property type="protein sequence ID" value="SDG44008.1"/>
    <property type="molecule type" value="Genomic_DNA"/>
</dbReference>
<feature type="domain" description="D-serine dehydratase-like" evidence="3">
    <location>
        <begin position="259"/>
        <end position="363"/>
    </location>
</feature>
<dbReference type="GO" id="GO:0008721">
    <property type="term" value="F:D-serine ammonia-lyase activity"/>
    <property type="evidence" value="ECO:0007669"/>
    <property type="project" value="TreeGrafter"/>
</dbReference>
<dbReference type="AlphaFoldDB" id="A0A8G2BLS7"/>
<dbReference type="InterPro" id="IPR026956">
    <property type="entry name" value="D-ser_dehydrat-like_dom"/>
</dbReference>
<name>A0A8G2BLS7_9PROT</name>
<dbReference type="GO" id="GO:0036088">
    <property type="term" value="P:D-serine catabolic process"/>
    <property type="evidence" value="ECO:0007669"/>
    <property type="project" value="TreeGrafter"/>
</dbReference>
<dbReference type="Pfam" id="PF14031">
    <property type="entry name" value="D-ser_dehydrat"/>
    <property type="match status" value="1"/>
</dbReference>
<organism evidence="4 5">
    <name type="scientific">Thalassobaculum litoreum DSM 18839</name>
    <dbReference type="NCBI Taxonomy" id="1123362"/>
    <lineage>
        <taxon>Bacteria</taxon>
        <taxon>Pseudomonadati</taxon>
        <taxon>Pseudomonadota</taxon>
        <taxon>Alphaproteobacteria</taxon>
        <taxon>Rhodospirillales</taxon>
        <taxon>Thalassobaculaceae</taxon>
        <taxon>Thalassobaculum</taxon>
    </lineage>
</organism>
<comment type="caution">
    <text evidence="4">The sequence shown here is derived from an EMBL/GenBank/DDBJ whole genome shotgun (WGS) entry which is preliminary data.</text>
</comment>
<sequence>MSDIAPSLGDLPTPCLVLDRSKMDRNLTRMLKRAETLGVRLRPHCKTAKSAEVARLALGGEVGPITVSTMREAQYFAENGFSDITLAVGISPSRLGQAADLLARGVDLTVITDNAVIAGEIVAAGKARGVTFAVMIEVDVGEHRAGIDAHAPELLEIAAIVAEGGQELRGILAHGGHTYGCRTPEAVAEIAEQERAGAVLAAERLRQAGHACPVVSVGSTPGALFARSLDGVTEMRPGVYMFMDLFQSGVGCCGLEDIAVTVMASITNLRPEQGTAIIDAGALALSKDRSTQALPRDCDFGLLTDAFGRPLPGLTVEAVHQEHGRIGGAGADPAVLPIGSRVHVLPNHVCMTAAMYDRYAVVDGLERGPNQPVVAFWERVNGW</sequence>
<dbReference type="InterPro" id="IPR029066">
    <property type="entry name" value="PLP-binding_barrel"/>
</dbReference>
<accession>A0A8G2BLS7</accession>
<evidence type="ECO:0000259" key="3">
    <source>
        <dbReference type="SMART" id="SM01119"/>
    </source>
</evidence>
<dbReference type="Gene3D" id="3.20.20.10">
    <property type="entry name" value="Alanine racemase"/>
    <property type="match status" value="1"/>
</dbReference>
<dbReference type="InterPro" id="IPR051466">
    <property type="entry name" value="D-amino_acid_metab_enzyme"/>
</dbReference>
<protein>
    <submittedName>
        <fullName evidence="4">D-serine deaminase, pyridoxal phosphate-dependent</fullName>
    </submittedName>
</protein>
<dbReference type="RefSeq" id="WP_215906189.1">
    <property type="nucleotide sequence ID" value="NZ_FNBW01000017.1"/>
</dbReference>
<reference evidence="4 5" key="1">
    <citation type="submission" date="2016-10" db="EMBL/GenBank/DDBJ databases">
        <authorList>
            <person name="Varghese N."/>
            <person name="Submissions S."/>
        </authorList>
    </citation>
    <scope>NUCLEOTIDE SEQUENCE [LARGE SCALE GENOMIC DNA]</scope>
    <source>
        <strain evidence="4 5">DSM 18839</strain>
    </source>
</reference>
<evidence type="ECO:0000313" key="5">
    <source>
        <dbReference type="Proteomes" id="UP000198615"/>
    </source>
</evidence>
<dbReference type="InterPro" id="IPR001608">
    <property type="entry name" value="Ala_racemase_N"/>
</dbReference>
<comment type="similarity">
    <text evidence="1">Belongs to the DSD1 family.</text>
</comment>
<evidence type="ECO:0000313" key="4">
    <source>
        <dbReference type="EMBL" id="SDG44008.1"/>
    </source>
</evidence>
<proteinExistence type="inferred from homology"/>
<keyword evidence="5" id="KW-1185">Reference proteome</keyword>
<dbReference type="PANTHER" id="PTHR28004">
    <property type="entry name" value="ZGC:162816-RELATED"/>
    <property type="match status" value="1"/>
</dbReference>
<evidence type="ECO:0000256" key="2">
    <source>
        <dbReference type="ARBA" id="ARBA00023239"/>
    </source>
</evidence>